<dbReference type="AlphaFoldDB" id="A0A8X7TB20"/>
<sequence length="466" mass="53302">MIYETAIYPGVGIGNNIKLGHTLYEVINELNKYEYRYQVMYSEKNYYQSPILVQIVDLDIRLTFQNQKDQILRLIEFLHLNGKQKKSRALRLLYKNQSLNEFEQSLQGDDDDDDDDVFNNHSKSSHSMSMNNSNSLNGSNQMENGARITSSGPSFQLIYNKILGPTYPGVLNKSTKSYILSYPGIAFKYKIINEELCHKLVDQSSESVLDSLINWENPNDIVCDSIAVFKGKTWSEYKANNQVTQSSNFIIDLDKGVIVANGNRYIEIGKSTQQDVIDILGPPEDKFNKYDSRLLIHNYLSDDTSEEDAQKDFKNCKFHNYYKLGIDILYDLKTPPTASANTLNSVVNKVVLHNGGIVEDLSFMKWNRCNWTIESSQFANTINSSMYFEELPSGFKDLTPVFLNRYESEFIDNDLDIIDLPNIDVKKDSVKSAKLKRWGQSKLYGLERCIVEVINSNGCISSITIY</sequence>
<accession>A0A8X7TB20</accession>
<comment type="caution">
    <text evidence="3">The sequence shown here is derived from an EMBL/GenBank/DDBJ whole genome shotgun (WGS) entry which is preliminary data.</text>
</comment>
<dbReference type="Pfam" id="PF03676">
    <property type="entry name" value="PHAF1"/>
    <property type="match status" value="2"/>
</dbReference>
<dbReference type="PANTHER" id="PTHR13465:SF2">
    <property type="entry name" value="PHAGOSOME ASSEMBLY FACTOR 1"/>
    <property type="match status" value="1"/>
</dbReference>
<proteinExistence type="inferred from homology"/>
<evidence type="ECO:0000313" key="4">
    <source>
        <dbReference type="Proteomes" id="UP000590412"/>
    </source>
</evidence>
<evidence type="ECO:0000256" key="2">
    <source>
        <dbReference type="SAM" id="MobiDB-lite"/>
    </source>
</evidence>
<comment type="similarity">
    <text evidence="1">Belongs to the PHAF1 family.</text>
</comment>
<feature type="region of interest" description="Disordered" evidence="2">
    <location>
        <begin position="105"/>
        <end position="145"/>
    </location>
</feature>
<dbReference type="InterPro" id="IPR039156">
    <property type="entry name" value="PHAF1/BROMI"/>
</dbReference>
<dbReference type="InterPro" id="IPR005373">
    <property type="entry name" value="PHAF1"/>
</dbReference>
<dbReference type="OrthoDB" id="411211at2759"/>
<protein>
    <submittedName>
        <fullName evidence="3">Uncharacterized protein</fullName>
    </submittedName>
</protein>
<gene>
    <name evidence="3" type="ORF">FOB60_004065</name>
</gene>
<dbReference type="GO" id="GO:0005802">
    <property type="term" value="C:trans-Golgi network"/>
    <property type="evidence" value="ECO:0007669"/>
    <property type="project" value="TreeGrafter"/>
</dbReference>
<reference evidence="3" key="1">
    <citation type="submission" date="2020-03" db="EMBL/GenBank/DDBJ databases">
        <title>FDA dAtabase for Regulatory Grade micrObial Sequences (FDA-ARGOS): Supporting development and validation of Infectious Disease Dx tests.</title>
        <authorList>
            <person name="Campos J."/>
            <person name="Goldberg B."/>
            <person name="Tallon L."/>
            <person name="Sadzewicz L."/>
            <person name="Vavikolanu K."/>
            <person name="Mehta A."/>
            <person name="Aluvathingal J."/>
            <person name="Nadendla S."/>
            <person name="Nandy P."/>
            <person name="Geyer C."/>
            <person name="Yan Y."/>
            <person name="Sichtig H."/>
        </authorList>
    </citation>
    <scope>NUCLEOTIDE SEQUENCE [LARGE SCALE GENOMIC DNA]</scope>
    <source>
        <strain evidence="3">FDAARGOS_652</strain>
    </source>
</reference>
<dbReference type="EMBL" id="JABWAB010000006">
    <property type="protein sequence ID" value="KAF6048681.1"/>
    <property type="molecule type" value="Genomic_DNA"/>
</dbReference>
<name>A0A8X7TB20_CANPA</name>
<dbReference type="GO" id="GO:0043001">
    <property type="term" value="P:Golgi to plasma membrane protein transport"/>
    <property type="evidence" value="ECO:0007669"/>
    <property type="project" value="TreeGrafter"/>
</dbReference>
<evidence type="ECO:0000313" key="3">
    <source>
        <dbReference type="EMBL" id="KAF6048681.1"/>
    </source>
</evidence>
<evidence type="ECO:0000256" key="1">
    <source>
        <dbReference type="ARBA" id="ARBA00024339"/>
    </source>
</evidence>
<dbReference type="PANTHER" id="PTHR13465">
    <property type="entry name" value="UPF0183 PROTEIN"/>
    <property type="match status" value="1"/>
</dbReference>
<feature type="compositionally biased region" description="Low complexity" evidence="2">
    <location>
        <begin position="119"/>
        <end position="140"/>
    </location>
</feature>
<dbReference type="Proteomes" id="UP000590412">
    <property type="component" value="Unassembled WGS sequence"/>
</dbReference>
<feature type="compositionally biased region" description="Acidic residues" evidence="2">
    <location>
        <begin position="108"/>
        <end position="117"/>
    </location>
</feature>
<organism evidence="3 4">
    <name type="scientific">Candida parapsilosis</name>
    <name type="common">Yeast</name>
    <dbReference type="NCBI Taxonomy" id="5480"/>
    <lineage>
        <taxon>Eukaryota</taxon>
        <taxon>Fungi</taxon>
        <taxon>Dikarya</taxon>
        <taxon>Ascomycota</taxon>
        <taxon>Saccharomycotina</taxon>
        <taxon>Pichiomycetes</taxon>
        <taxon>Debaryomycetaceae</taxon>
        <taxon>Candida/Lodderomyces clade</taxon>
        <taxon>Candida</taxon>
    </lineage>
</organism>